<feature type="region of interest" description="Disordered" evidence="1">
    <location>
        <begin position="563"/>
        <end position="587"/>
    </location>
</feature>
<evidence type="ECO:0000313" key="3">
    <source>
        <dbReference type="Proteomes" id="UP000199400"/>
    </source>
</evidence>
<gene>
    <name evidence="2" type="ORF">SAMN02745121_08775</name>
</gene>
<dbReference type="Proteomes" id="UP000199400">
    <property type="component" value="Unassembled WGS sequence"/>
</dbReference>
<dbReference type="RefSeq" id="WP_245913679.1">
    <property type="nucleotide sequence ID" value="NZ_NETK01000001.1"/>
</dbReference>
<organism evidence="2 3">
    <name type="scientific">Nannocystis exedens</name>
    <dbReference type="NCBI Taxonomy" id="54"/>
    <lineage>
        <taxon>Bacteria</taxon>
        <taxon>Pseudomonadati</taxon>
        <taxon>Myxococcota</taxon>
        <taxon>Polyangia</taxon>
        <taxon>Nannocystales</taxon>
        <taxon>Nannocystaceae</taxon>
        <taxon>Nannocystis</taxon>
    </lineage>
</organism>
<feature type="compositionally biased region" description="Basic and acidic residues" evidence="1">
    <location>
        <begin position="565"/>
        <end position="580"/>
    </location>
</feature>
<accession>A0A1I2IJ54</accession>
<dbReference type="EMBL" id="FOMX01000069">
    <property type="protein sequence ID" value="SFF42392.1"/>
    <property type="molecule type" value="Genomic_DNA"/>
</dbReference>
<dbReference type="InterPro" id="IPR058292">
    <property type="entry name" value="DUF7986"/>
</dbReference>
<dbReference type="Pfam" id="PF25948">
    <property type="entry name" value="DUF7986"/>
    <property type="match status" value="1"/>
</dbReference>
<dbReference type="AlphaFoldDB" id="A0A1I2IJ54"/>
<proteinExistence type="predicted"/>
<evidence type="ECO:0000313" key="2">
    <source>
        <dbReference type="EMBL" id="SFF42392.1"/>
    </source>
</evidence>
<reference evidence="3" key="1">
    <citation type="submission" date="2016-10" db="EMBL/GenBank/DDBJ databases">
        <authorList>
            <person name="Varghese N."/>
            <person name="Submissions S."/>
        </authorList>
    </citation>
    <scope>NUCLEOTIDE SEQUENCE [LARGE SCALE GENOMIC DNA]</scope>
    <source>
        <strain evidence="3">ATCC 25963</strain>
    </source>
</reference>
<protein>
    <submittedName>
        <fullName evidence="2">Uncharacterized protein</fullName>
    </submittedName>
</protein>
<sequence>MAHASAQARLRALLAEPRFNAIDDALHEVFYGPAGVYIEHDGSVSECLLATDTFKSWVVFDVPREDGSFRVDELLRGPNVLPPEERRYLLMMRATVMRLYEVVDVEPGYTITVRDVLDGREVFVYETVFSLEVQRGDLVAARVIQVGPSGLPEINGGFLPQHDVPRDRQRAELVEHLAALRRERPQASDTDLLKTLPPFFYRRWQAWREAQLGPPVPQKLRVIDSAAARREADRDAEELHLERHFARWLDEPEPTLNGLTPLQAAREEDLRPRLVESLRELEDRYKVALRRQEPAYDPSWLWQQLDLRDEDEEAERLRHPPPLGHEMLEAGFPGLKEAVAAIVGRIGGEEKDRMQRTYSRDDLARDPAYRRYVLDGGISEALRRGDAAPTDMAEQFAIPLELCCNFELHLRKVFWVDERLSWTLGVVDSRVAGDMLRVPFPAFALVFTDRHALGLAERLVSRMSDDARWRGVLRVVTVYVIEFPHSADRRCVRLFFACDALDLRGPYLIQRDLWIESGASLDTIVHDPGPGTQNLEDPLFCCAPLEGLLRLVINALLHATSAESESQRREPPAKRAEARPRGPARHYSSETIHFLPGKIDISLLRRIQQVIRGGGGELLHRSLVRGHFRGPHPAWKDQRIKFIEPYWRGPPDSSIVERPYRLKP</sequence>
<name>A0A1I2IJ54_9BACT</name>
<evidence type="ECO:0000256" key="1">
    <source>
        <dbReference type="SAM" id="MobiDB-lite"/>
    </source>
</evidence>
<keyword evidence="3" id="KW-1185">Reference proteome</keyword>